<dbReference type="PANTHER" id="PTHR12223">
    <property type="entry name" value="VESICULAR MANNOSE-BINDING LECTIN"/>
    <property type="match status" value="1"/>
</dbReference>
<dbReference type="CDD" id="cd07308">
    <property type="entry name" value="lectin_leg-like"/>
    <property type="match status" value="1"/>
</dbReference>
<dbReference type="EMBL" id="KV453842">
    <property type="protein sequence ID" value="ODV90749.1"/>
    <property type="molecule type" value="Genomic_DNA"/>
</dbReference>
<evidence type="ECO:0000256" key="2">
    <source>
        <dbReference type="ARBA" id="ARBA00022692"/>
    </source>
</evidence>
<sequence length="221" mass="24314">MLLSLFILLYASILHAIEIPSDLGFVPLSSHSLSPSMFQDRLLSRWFEFGGSTLIRADEYIRLTTNRPGQSGWIVSRVPIFSDAYIIDVEFSIFGDGILHGDGFAIWLTESPGSSGPVFGSSDNFNGLGIFIDTYKNNRPGVQFPLVMAMLGDGHTSYDNDHDGAANQLASCSVKGLISAREPSHARIVFVKDQFLSLDIKHYGSEGYFNCFTIPNVKLPP</sequence>
<evidence type="ECO:0000256" key="3">
    <source>
        <dbReference type="ARBA" id="ARBA00022729"/>
    </source>
</evidence>
<evidence type="ECO:0000256" key="5">
    <source>
        <dbReference type="ARBA" id="ARBA00023136"/>
    </source>
</evidence>
<evidence type="ECO:0000256" key="1">
    <source>
        <dbReference type="ARBA" id="ARBA00004479"/>
    </source>
</evidence>
<evidence type="ECO:0000313" key="9">
    <source>
        <dbReference type="Proteomes" id="UP000095023"/>
    </source>
</evidence>
<evidence type="ECO:0000256" key="6">
    <source>
        <dbReference type="SAM" id="SignalP"/>
    </source>
</evidence>
<keyword evidence="3 6" id="KW-0732">Signal</keyword>
<dbReference type="PANTHER" id="PTHR12223:SF45">
    <property type="entry name" value="RE50040P"/>
    <property type="match status" value="1"/>
</dbReference>
<dbReference type="GO" id="GO:0006888">
    <property type="term" value="P:endoplasmic reticulum to Golgi vesicle-mediated transport"/>
    <property type="evidence" value="ECO:0007669"/>
    <property type="project" value="TreeGrafter"/>
</dbReference>
<feature type="domain" description="L-type lectin-like" evidence="7">
    <location>
        <begin position="25"/>
        <end position="221"/>
    </location>
</feature>
<reference evidence="9" key="1">
    <citation type="submission" date="2016-02" db="EMBL/GenBank/DDBJ databases">
        <title>Comparative genomics of biotechnologically important yeasts.</title>
        <authorList>
            <consortium name="DOE Joint Genome Institute"/>
            <person name="Riley R."/>
            <person name="Haridas S."/>
            <person name="Wolfe K.H."/>
            <person name="Lopes M.R."/>
            <person name="Hittinger C.T."/>
            <person name="Goker M."/>
            <person name="Salamov A."/>
            <person name="Wisecaver J."/>
            <person name="Long T.M."/>
            <person name="Aerts A.L."/>
            <person name="Barry K."/>
            <person name="Choi C."/>
            <person name="Clum A."/>
            <person name="Coughlan A.Y."/>
            <person name="Deshpande S."/>
            <person name="Douglass A.P."/>
            <person name="Hanson S.J."/>
            <person name="Klenk H.-P."/>
            <person name="Labutti K."/>
            <person name="Lapidus A."/>
            <person name="Lindquist E."/>
            <person name="Lipzen A."/>
            <person name="Meier-Kolthoff J.P."/>
            <person name="Ohm R.A."/>
            <person name="Otillar R.P."/>
            <person name="Pangilinan J."/>
            <person name="Peng Y."/>
            <person name="Rokas A."/>
            <person name="Rosa C.A."/>
            <person name="Scheuner C."/>
            <person name="Sibirny A.A."/>
            <person name="Slot J.C."/>
            <person name="Stielow J.B."/>
            <person name="Sun H."/>
            <person name="Kurtzman C.P."/>
            <person name="Blackwell M."/>
            <person name="Jeffries T.W."/>
            <person name="Grigoriev I.V."/>
        </authorList>
    </citation>
    <scope>NUCLEOTIDE SEQUENCE [LARGE SCALE GENOMIC DNA]</scope>
    <source>
        <strain evidence="9">NRRL Y-17796</strain>
    </source>
</reference>
<dbReference type="GO" id="GO:0005789">
    <property type="term" value="C:endoplasmic reticulum membrane"/>
    <property type="evidence" value="ECO:0007669"/>
    <property type="project" value="TreeGrafter"/>
</dbReference>
<dbReference type="GO" id="GO:0005793">
    <property type="term" value="C:endoplasmic reticulum-Golgi intermediate compartment"/>
    <property type="evidence" value="ECO:0007669"/>
    <property type="project" value="TreeGrafter"/>
</dbReference>
<dbReference type="Proteomes" id="UP000095023">
    <property type="component" value="Unassembled WGS sequence"/>
</dbReference>
<protein>
    <recommendedName>
        <fullName evidence="7">L-type lectin-like domain-containing protein</fullName>
    </recommendedName>
</protein>
<comment type="subcellular location">
    <subcellularLocation>
        <location evidence="1">Membrane</location>
        <topology evidence="1">Single-pass type I membrane protein</topology>
    </subcellularLocation>
</comment>
<dbReference type="InterPro" id="IPR013320">
    <property type="entry name" value="ConA-like_dom_sf"/>
</dbReference>
<proteinExistence type="predicted"/>
<organism evidence="8 9">
    <name type="scientific">Tortispora caseinolytica NRRL Y-17796</name>
    <dbReference type="NCBI Taxonomy" id="767744"/>
    <lineage>
        <taxon>Eukaryota</taxon>
        <taxon>Fungi</taxon>
        <taxon>Dikarya</taxon>
        <taxon>Ascomycota</taxon>
        <taxon>Saccharomycotina</taxon>
        <taxon>Trigonopsidomycetes</taxon>
        <taxon>Trigonopsidales</taxon>
        <taxon>Trigonopsidaceae</taxon>
        <taxon>Tortispora</taxon>
    </lineage>
</organism>
<keyword evidence="9" id="KW-1185">Reference proteome</keyword>
<dbReference type="InterPro" id="IPR005052">
    <property type="entry name" value="Lectin_leg"/>
</dbReference>
<evidence type="ECO:0000313" key="8">
    <source>
        <dbReference type="EMBL" id="ODV90749.1"/>
    </source>
</evidence>
<keyword evidence="5" id="KW-0472">Membrane</keyword>
<dbReference type="GO" id="GO:0005537">
    <property type="term" value="F:D-mannose binding"/>
    <property type="evidence" value="ECO:0007669"/>
    <property type="project" value="TreeGrafter"/>
</dbReference>
<keyword evidence="2" id="KW-0812">Transmembrane</keyword>
<evidence type="ECO:0000256" key="4">
    <source>
        <dbReference type="ARBA" id="ARBA00022989"/>
    </source>
</evidence>
<dbReference type="GO" id="GO:0000139">
    <property type="term" value="C:Golgi membrane"/>
    <property type="evidence" value="ECO:0007669"/>
    <property type="project" value="TreeGrafter"/>
</dbReference>
<keyword evidence="4" id="KW-1133">Transmembrane helix</keyword>
<dbReference type="PROSITE" id="PS51328">
    <property type="entry name" value="L_LECTIN_LIKE"/>
    <property type="match status" value="1"/>
</dbReference>
<feature type="chain" id="PRO_5009163243" description="L-type lectin-like domain-containing protein" evidence="6">
    <location>
        <begin position="17"/>
        <end position="221"/>
    </location>
</feature>
<dbReference type="Pfam" id="PF03388">
    <property type="entry name" value="Lectin_leg-like"/>
    <property type="match status" value="1"/>
</dbReference>
<dbReference type="GO" id="GO:0030134">
    <property type="term" value="C:COPII-coated ER to Golgi transport vesicle"/>
    <property type="evidence" value="ECO:0007669"/>
    <property type="project" value="TreeGrafter"/>
</dbReference>
<name>A0A1E4TGA1_9ASCO</name>
<dbReference type="OrthoDB" id="270293at2759"/>
<accession>A0A1E4TGA1</accession>
<evidence type="ECO:0000259" key="7">
    <source>
        <dbReference type="PROSITE" id="PS51328"/>
    </source>
</evidence>
<dbReference type="Gene3D" id="2.60.120.200">
    <property type="match status" value="1"/>
</dbReference>
<gene>
    <name evidence="8" type="ORF">CANCADRAFT_31617</name>
</gene>
<dbReference type="SUPFAM" id="SSF49899">
    <property type="entry name" value="Concanavalin A-like lectins/glucanases"/>
    <property type="match status" value="1"/>
</dbReference>
<feature type="signal peptide" evidence="6">
    <location>
        <begin position="1"/>
        <end position="16"/>
    </location>
</feature>
<dbReference type="AlphaFoldDB" id="A0A1E4TGA1"/>
<feature type="non-terminal residue" evidence="8">
    <location>
        <position position="221"/>
    </location>
</feature>
<dbReference type="InterPro" id="IPR051136">
    <property type="entry name" value="Intracellular_Lectin-GPT"/>
</dbReference>